<evidence type="ECO:0000313" key="9">
    <source>
        <dbReference type="Proteomes" id="UP001642406"/>
    </source>
</evidence>
<feature type="transmembrane region" description="Helical" evidence="6">
    <location>
        <begin position="6"/>
        <end position="31"/>
    </location>
</feature>
<accession>A0ABP0BNW4</accession>
<evidence type="ECO:0000256" key="4">
    <source>
        <dbReference type="ARBA" id="ARBA00023136"/>
    </source>
</evidence>
<comment type="subcellular location">
    <subcellularLocation>
        <location evidence="1">Membrane</location>
        <topology evidence="1">Multi-pass membrane protein</topology>
    </subcellularLocation>
</comment>
<evidence type="ECO:0000256" key="6">
    <source>
        <dbReference type="SAM" id="Phobius"/>
    </source>
</evidence>
<keyword evidence="9" id="KW-1185">Reference proteome</keyword>
<keyword evidence="2 6" id="KW-0812">Transmembrane</keyword>
<keyword evidence="3 6" id="KW-1133">Transmembrane helix</keyword>
<evidence type="ECO:0000259" key="7">
    <source>
        <dbReference type="Pfam" id="PF20684"/>
    </source>
</evidence>
<proteinExistence type="inferred from homology"/>
<dbReference type="InterPro" id="IPR052337">
    <property type="entry name" value="SAT4-like"/>
</dbReference>
<dbReference type="EMBL" id="CAWUHC010000034">
    <property type="protein sequence ID" value="CAK7221334.1"/>
    <property type="molecule type" value="Genomic_DNA"/>
</dbReference>
<feature type="domain" description="Rhodopsin" evidence="7">
    <location>
        <begin position="27"/>
        <end position="89"/>
    </location>
</feature>
<comment type="similarity">
    <text evidence="5">Belongs to the SAT4 family.</text>
</comment>
<organism evidence="8 9">
    <name type="scientific">Sporothrix bragantina</name>
    <dbReference type="NCBI Taxonomy" id="671064"/>
    <lineage>
        <taxon>Eukaryota</taxon>
        <taxon>Fungi</taxon>
        <taxon>Dikarya</taxon>
        <taxon>Ascomycota</taxon>
        <taxon>Pezizomycotina</taxon>
        <taxon>Sordariomycetes</taxon>
        <taxon>Sordariomycetidae</taxon>
        <taxon>Ophiostomatales</taxon>
        <taxon>Ophiostomataceae</taxon>
        <taxon>Sporothrix</taxon>
    </lineage>
</organism>
<protein>
    <recommendedName>
        <fullName evidence="7">Rhodopsin domain-containing protein</fullName>
    </recommendedName>
</protein>
<keyword evidence="4 6" id="KW-0472">Membrane</keyword>
<comment type="caution">
    <text evidence="8">The sequence shown here is derived from an EMBL/GenBank/DDBJ whole genome shotgun (WGS) entry which is preliminary data.</text>
</comment>
<evidence type="ECO:0000256" key="5">
    <source>
        <dbReference type="ARBA" id="ARBA00038359"/>
    </source>
</evidence>
<evidence type="ECO:0000256" key="2">
    <source>
        <dbReference type="ARBA" id="ARBA00022692"/>
    </source>
</evidence>
<reference evidence="8 9" key="1">
    <citation type="submission" date="2024-01" db="EMBL/GenBank/DDBJ databases">
        <authorList>
            <person name="Allen C."/>
            <person name="Tagirdzhanova G."/>
        </authorList>
    </citation>
    <scope>NUCLEOTIDE SEQUENCE [LARGE SCALE GENOMIC DNA]</scope>
</reference>
<dbReference type="PANTHER" id="PTHR33048">
    <property type="entry name" value="PTH11-LIKE INTEGRAL MEMBRANE PROTEIN (AFU_ORTHOLOGUE AFUA_5G11245)"/>
    <property type="match status" value="1"/>
</dbReference>
<name>A0ABP0BNW4_9PEZI</name>
<dbReference type="Proteomes" id="UP001642406">
    <property type="component" value="Unassembled WGS sequence"/>
</dbReference>
<dbReference type="PANTHER" id="PTHR33048:SF47">
    <property type="entry name" value="INTEGRAL MEMBRANE PROTEIN-RELATED"/>
    <property type="match status" value="1"/>
</dbReference>
<evidence type="ECO:0000256" key="3">
    <source>
        <dbReference type="ARBA" id="ARBA00022989"/>
    </source>
</evidence>
<dbReference type="InterPro" id="IPR049326">
    <property type="entry name" value="Rhodopsin_dom_fungi"/>
</dbReference>
<sequence length="127" mass="14426">MFGPPVVQHVVIVSSLFTALSFIIVCLRLYTRSRIVRIVSVEDYLIIVALIAAIGFLTVEILQVKFGLGQHIGDVPAEHLTKFLQCLWAIIPVHDHLDSIVPHYPLCFELMDTDWEFLIPRENEDEG</sequence>
<dbReference type="Pfam" id="PF20684">
    <property type="entry name" value="Fung_rhodopsin"/>
    <property type="match status" value="1"/>
</dbReference>
<feature type="transmembrane region" description="Helical" evidence="6">
    <location>
        <begin position="43"/>
        <end position="62"/>
    </location>
</feature>
<gene>
    <name evidence="8" type="ORF">SBRCBS47491_004492</name>
</gene>
<evidence type="ECO:0000256" key="1">
    <source>
        <dbReference type="ARBA" id="ARBA00004141"/>
    </source>
</evidence>
<evidence type="ECO:0000313" key="8">
    <source>
        <dbReference type="EMBL" id="CAK7221334.1"/>
    </source>
</evidence>